<sequence>MAATTLREEERVVKSFRDLSREEFLMVVEPLVTDPELLTRLGATCFNDRPFTVRIEAPGICGYDGPFGDLATMELLRLNHCRIVINDLDDHSMVHLHDALKHVVNKSQGTIRNIEVRFLFSECTTFSEMLMAWFVIFREHARYLSGVISFRHARVHGCEDRDIFFDVMADEAVERRLIRRVARAAMGLYAQHGPPKETEDVWRDEDWHGTVYGLICKAHSIFPDHDRIKGLYPGPHWEEKGSWWGCHHEMGYYLEWHWPREDIRRFGLPLHFDCLHTPADKRILKERFGNSAAWHAEEKPLVGDGTYETPCHSDDEEGGEEEMVQEAQ</sequence>
<comment type="caution">
    <text evidence="2">The sequence shown here is derived from an EMBL/GenBank/DDBJ whole genome shotgun (WGS) entry which is preliminary data.</text>
</comment>
<evidence type="ECO:0000313" key="2">
    <source>
        <dbReference type="EMBL" id="KAG8628449.1"/>
    </source>
</evidence>
<accession>A0A8K0L4Q9</accession>
<dbReference type="OrthoDB" id="10372355at2759"/>
<gene>
    <name evidence="2" type="ORF">KVT40_004322</name>
</gene>
<keyword evidence="3" id="KW-1185">Reference proteome</keyword>
<proteinExistence type="predicted"/>
<dbReference type="Proteomes" id="UP000809789">
    <property type="component" value="Unassembled WGS sequence"/>
</dbReference>
<dbReference type="AlphaFoldDB" id="A0A8K0L4Q9"/>
<feature type="compositionally biased region" description="Acidic residues" evidence="1">
    <location>
        <begin position="314"/>
        <end position="328"/>
    </location>
</feature>
<evidence type="ECO:0000256" key="1">
    <source>
        <dbReference type="SAM" id="MobiDB-lite"/>
    </source>
</evidence>
<evidence type="ECO:0000313" key="3">
    <source>
        <dbReference type="Proteomes" id="UP000809789"/>
    </source>
</evidence>
<reference evidence="2" key="1">
    <citation type="submission" date="2021-07" db="EMBL/GenBank/DDBJ databases">
        <title>Elsinoe batatas strain:CRI-CJ2 Genome sequencing and assembly.</title>
        <authorList>
            <person name="Huang L."/>
        </authorList>
    </citation>
    <scope>NUCLEOTIDE SEQUENCE</scope>
    <source>
        <strain evidence="2">CRI-CJ2</strain>
    </source>
</reference>
<feature type="region of interest" description="Disordered" evidence="1">
    <location>
        <begin position="299"/>
        <end position="328"/>
    </location>
</feature>
<protein>
    <submittedName>
        <fullName evidence="2">Uncharacterized protein</fullName>
    </submittedName>
</protein>
<organism evidence="2 3">
    <name type="scientific">Elsinoe batatas</name>
    <dbReference type="NCBI Taxonomy" id="2601811"/>
    <lineage>
        <taxon>Eukaryota</taxon>
        <taxon>Fungi</taxon>
        <taxon>Dikarya</taxon>
        <taxon>Ascomycota</taxon>
        <taxon>Pezizomycotina</taxon>
        <taxon>Dothideomycetes</taxon>
        <taxon>Dothideomycetidae</taxon>
        <taxon>Myriangiales</taxon>
        <taxon>Elsinoaceae</taxon>
        <taxon>Elsinoe</taxon>
    </lineage>
</organism>
<dbReference type="EMBL" id="JAESVG020000004">
    <property type="protein sequence ID" value="KAG8628449.1"/>
    <property type="molecule type" value="Genomic_DNA"/>
</dbReference>
<name>A0A8K0L4Q9_9PEZI</name>